<dbReference type="Proteomes" id="UP000824260">
    <property type="component" value="Unassembled WGS sequence"/>
</dbReference>
<proteinExistence type="predicted"/>
<comment type="caution">
    <text evidence="2">The sequence shown here is derived from an EMBL/GenBank/DDBJ whole genome shotgun (WGS) entry which is preliminary data.</text>
</comment>
<accession>A0A9D0ZJG5</accession>
<reference evidence="2" key="2">
    <citation type="journal article" date="2021" name="PeerJ">
        <title>Extensive microbial diversity within the chicken gut microbiome revealed by metagenomics and culture.</title>
        <authorList>
            <person name="Gilroy R."/>
            <person name="Ravi A."/>
            <person name="Getino M."/>
            <person name="Pursley I."/>
            <person name="Horton D.L."/>
            <person name="Alikhan N.F."/>
            <person name="Baker D."/>
            <person name="Gharbi K."/>
            <person name="Hall N."/>
            <person name="Watson M."/>
            <person name="Adriaenssens E.M."/>
            <person name="Foster-Nyarko E."/>
            <person name="Jarju S."/>
            <person name="Secka A."/>
            <person name="Antonio M."/>
            <person name="Oren A."/>
            <person name="Chaudhuri R.R."/>
            <person name="La Ragione R."/>
            <person name="Hildebrand F."/>
            <person name="Pallen M.J."/>
        </authorList>
    </citation>
    <scope>NUCLEOTIDE SEQUENCE</scope>
    <source>
        <strain evidence="2">ChiSjej6B24-2974</strain>
    </source>
</reference>
<feature type="signal peptide" evidence="1">
    <location>
        <begin position="1"/>
        <end position="18"/>
    </location>
</feature>
<evidence type="ECO:0000313" key="2">
    <source>
        <dbReference type="EMBL" id="HIQ81568.1"/>
    </source>
</evidence>
<gene>
    <name evidence="2" type="ORF">IAA52_00515</name>
</gene>
<reference evidence="2" key="1">
    <citation type="submission" date="2020-10" db="EMBL/GenBank/DDBJ databases">
        <authorList>
            <person name="Gilroy R."/>
        </authorList>
    </citation>
    <scope>NUCLEOTIDE SEQUENCE</scope>
    <source>
        <strain evidence="2">ChiSjej6B24-2974</strain>
    </source>
</reference>
<feature type="non-terminal residue" evidence="2">
    <location>
        <position position="81"/>
    </location>
</feature>
<organism evidence="2 3">
    <name type="scientific">Candidatus Pullichristensenella stercorigallinarum</name>
    <dbReference type="NCBI Taxonomy" id="2840909"/>
    <lineage>
        <taxon>Bacteria</taxon>
        <taxon>Bacillati</taxon>
        <taxon>Bacillota</taxon>
        <taxon>Clostridia</taxon>
        <taxon>Candidatus Pullichristensenella</taxon>
    </lineage>
</organism>
<sequence>MKRRISLVLAFVMLFAMAAPSLAEEASPILENASGFYYIEAEGERPRLSAASQDKFMQVDGEWFKDLNGNGSLDVYEDWRA</sequence>
<evidence type="ECO:0008006" key="4">
    <source>
        <dbReference type="Google" id="ProtNLM"/>
    </source>
</evidence>
<keyword evidence="1" id="KW-0732">Signal</keyword>
<dbReference type="AlphaFoldDB" id="A0A9D0ZJG5"/>
<dbReference type="EMBL" id="DVFZ01000007">
    <property type="protein sequence ID" value="HIQ81568.1"/>
    <property type="molecule type" value="Genomic_DNA"/>
</dbReference>
<feature type="chain" id="PRO_5038909999" description="EF-hand domain-containing protein" evidence="1">
    <location>
        <begin position="19"/>
        <end position="81"/>
    </location>
</feature>
<protein>
    <recommendedName>
        <fullName evidence="4">EF-hand domain-containing protein</fullName>
    </recommendedName>
</protein>
<evidence type="ECO:0000313" key="3">
    <source>
        <dbReference type="Proteomes" id="UP000824260"/>
    </source>
</evidence>
<name>A0A9D0ZJG5_9FIRM</name>
<evidence type="ECO:0000256" key="1">
    <source>
        <dbReference type="SAM" id="SignalP"/>
    </source>
</evidence>